<keyword evidence="14" id="KW-1185">Reference proteome</keyword>
<evidence type="ECO:0000259" key="10">
    <source>
        <dbReference type="Pfam" id="PF05738"/>
    </source>
</evidence>
<evidence type="ECO:0000259" key="8">
    <source>
        <dbReference type="Pfam" id="PF00746"/>
    </source>
</evidence>
<dbReference type="Pfam" id="PF05738">
    <property type="entry name" value="Cna_B"/>
    <property type="match status" value="5"/>
</dbReference>
<feature type="chain" id="PRO_5018756909" evidence="7">
    <location>
        <begin position="28"/>
        <end position="1052"/>
    </location>
</feature>
<feature type="region of interest" description="Disordered" evidence="6">
    <location>
        <begin position="94"/>
        <end position="125"/>
    </location>
</feature>
<organism evidence="13 14">
    <name type="scientific">Vagococcus humatus</name>
    <dbReference type="NCBI Taxonomy" id="1889241"/>
    <lineage>
        <taxon>Bacteria</taxon>
        <taxon>Bacillati</taxon>
        <taxon>Bacillota</taxon>
        <taxon>Bacilli</taxon>
        <taxon>Lactobacillales</taxon>
        <taxon>Enterococcaceae</taxon>
        <taxon>Vagococcus</taxon>
    </lineage>
</organism>
<evidence type="ECO:0000256" key="4">
    <source>
        <dbReference type="ARBA" id="ARBA00022729"/>
    </source>
</evidence>
<feature type="domain" description="SpaA-like prealbumin fold" evidence="11">
    <location>
        <begin position="428"/>
        <end position="502"/>
    </location>
</feature>
<comment type="subcellular location">
    <subcellularLocation>
        <location evidence="1">Secreted</location>
        <location evidence="1">Cell wall</location>
        <topology evidence="1">Peptidoglycan-anchor</topology>
    </subcellularLocation>
</comment>
<keyword evidence="4 7" id="KW-0732">Signal</keyword>
<gene>
    <name evidence="13" type="ORF">C7P63_01785</name>
</gene>
<evidence type="ECO:0000256" key="6">
    <source>
        <dbReference type="SAM" id="MobiDB-lite"/>
    </source>
</evidence>
<evidence type="ECO:0000259" key="9">
    <source>
        <dbReference type="Pfam" id="PF05737"/>
    </source>
</evidence>
<name>A0A3S0AY47_9ENTE</name>
<dbReference type="Pfam" id="PF17961">
    <property type="entry name" value="Big_8"/>
    <property type="match status" value="1"/>
</dbReference>
<feature type="compositionally biased region" description="Polar residues" evidence="6">
    <location>
        <begin position="99"/>
        <end position="114"/>
    </location>
</feature>
<dbReference type="SUPFAM" id="SSF49478">
    <property type="entry name" value="Cna protein B-type domain"/>
    <property type="match status" value="5"/>
</dbReference>
<feature type="domain" description="Gram-positive cocci surface proteins LPxTG" evidence="8">
    <location>
        <begin position="1014"/>
        <end position="1051"/>
    </location>
</feature>
<dbReference type="InterPro" id="IPR008454">
    <property type="entry name" value="Collagen-bd_Cna-like_B-typ_dom"/>
</dbReference>
<dbReference type="InterPro" id="IPR013783">
    <property type="entry name" value="Ig-like_fold"/>
</dbReference>
<keyword evidence="2" id="KW-0134">Cell wall</keyword>
<comment type="caution">
    <text evidence="13">The sequence shown here is derived from an EMBL/GenBank/DDBJ whole genome shotgun (WGS) entry which is preliminary data.</text>
</comment>
<evidence type="ECO:0000256" key="3">
    <source>
        <dbReference type="ARBA" id="ARBA00022525"/>
    </source>
</evidence>
<keyword evidence="3" id="KW-0964">Secreted</keyword>
<feature type="domain" description="CNA-B" evidence="10">
    <location>
        <begin position="523"/>
        <end position="612"/>
    </location>
</feature>
<dbReference type="Gene3D" id="2.60.40.740">
    <property type="match status" value="1"/>
</dbReference>
<dbReference type="AlphaFoldDB" id="A0A3S0AY47"/>
<dbReference type="Pfam" id="PF00746">
    <property type="entry name" value="Gram_pos_anchor"/>
    <property type="match status" value="1"/>
</dbReference>
<dbReference type="InterPro" id="IPR008456">
    <property type="entry name" value="Collagen-bd_dom"/>
</dbReference>
<evidence type="ECO:0000256" key="2">
    <source>
        <dbReference type="ARBA" id="ARBA00022512"/>
    </source>
</evidence>
<dbReference type="Gene3D" id="2.60.40.10">
    <property type="entry name" value="Immunoglobulins"/>
    <property type="match status" value="1"/>
</dbReference>
<dbReference type="Pfam" id="PF05737">
    <property type="entry name" value="Collagen_bind"/>
    <property type="match status" value="1"/>
</dbReference>
<evidence type="ECO:0000256" key="7">
    <source>
        <dbReference type="SAM" id="SignalP"/>
    </source>
</evidence>
<dbReference type="RefSeq" id="WP_125942446.1">
    <property type="nucleotide sequence ID" value="NZ_PXZH01000001.1"/>
</dbReference>
<dbReference type="Gene3D" id="2.60.40.1140">
    <property type="entry name" value="Collagen-binding surface protein Cna, B-type domain"/>
    <property type="match status" value="5"/>
</dbReference>
<accession>A0A3S0AY47</accession>
<keyword evidence="13" id="KW-0176">Collagen</keyword>
<dbReference type="Pfam" id="PF17802">
    <property type="entry name" value="SpaA"/>
    <property type="match status" value="1"/>
</dbReference>
<feature type="domain" description="CNA-B" evidence="10">
    <location>
        <begin position="711"/>
        <end position="799"/>
    </location>
</feature>
<dbReference type="EMBL" id="PXZH01000001">
    <property type="protein sequence ID" value="RST89834.1"/>
    <property type="molecule type" value="Genomic_DNA"/>
</dbReference>
<dbReference type="GO" id="GO:0005518">
    <property type="term" value="F:collagen binding"/>
    <property type="evidence" value="ECO:0007669"/>
    <property type="project" value="InterPro"/>
</dbReference>
<evidence type="ECO:0000259" key="12">
    <source>
        <dbReference type="Pfam" id="PF17961"/>
    </source>
</evidence>
<dbReference type="Proteomes" id="UP000277864">
    <property type="component" value="Unassembled WGS sequence"/>
</dbReference>
<keyword evidence="5" id="KW-0572">Peptidoglycan-anchor</keyword>
<evidence type="ECO:0000256" key="5">
    <source>
        <dbReference type="ARBA" id="ARBA00023088"/>
    </source>
</evidence>
<dbReference type="SUPFAM" id="SSF49401">
    <property type="entry name" value="Bacterial adhesins"/>
    <property type="match status" value="2"/>
</dbReference>
<proteinExistence type="predicted"/>
<dbReference type="GO" id="GO:0007155">
    <property type="term" value="P:cell adhesion"/>
    <property type="evidence" value="ECO:0007669"/>
    <property type="project" value="InterPro"/>
</dbReference>
<dbReference type="CDD" id="cd00222">
    <property type="entry name" value="CollagenBindB"/>
    <property type="match status" value="5"/>
</dbReference>
<reference evidence="13 14" key="1">
    <citation type="submission" date="2018-03" db="EMBL/GenBank/DDBJ databases">
        <authorList>
            <person name="Gulvik C.A."/>
        </authorList>
    </citation>
    <scope>NUCLEOTIDE SEQUENCE [LARGE SCALE GENOMIC DNA]</scope>
    <source>
        <strain evidence="13 14">JCM 31581</strain>
    </source>
</reference>
<dbReference type="InterPro" id="IPR041033">
    <property type="entry name" value="SpaA_PFL_dom_1"/>
</dbReference>
<dbReference type="InterPro" id="IPR041171">
    <property type="entry name" value="SDR_Ig"/>
</dbReference>
<evidence type="ECO:0000256" key="1">
    <source>
        <dbReference type="ARBA" id="ARBA00004168"/>
    </source>
</evidence>
<evidence type="ECO:0000313" key="14">
    <source>
        <dbReference type="Proteomes" id="UP000277864"/>
    </source>
</evidence>
<evidence type="ECO:0000259" key="11">
    <source>
        <dbReference type="Pfam" id="PF17802"/>
    </source>
</evidence>
<feature type="signal peptide" evidence="7">
    <location>
        <begin position="1"/>
        <end position="27"/>
    </location>
</feature>
<dbReference type="Gene3D" id="2.60.40.1280">
    <property type="match status" value="1"/>
</dbReference>
<dbReference type="InterPro" id="IPR008966">
    <property type="entry name" value="Adhesion_dom_sf"/>
</dbReference>
<evidence type="ECO:0000313" key="13">
    <source>
        <dbReference type="EMBL" id="RST89834.1"/>
    </source>
</evidence>
<dbReference type="InterPro" id="IPR019931">
    <property type="entry name" value="LPXTG_anchor"/>
</dbReference>
<protein>
    <submittedName>
        <fullName evidence="13">Collagen-binding protein</fullName>
    </submittedName>
</protein>
<feature type="domain" description="Collagen binding" evidence="9">
    <location>
        <begin position="275"/>
        <end position="404"/>
    </location>
</feature>
<sequence>MKKKLATYVSLLTMLSSFLIGPINVLAEQLDNPLDVEQVDQNVVSTEKEDDLLNVEQVGVDRSDTAVTDKEVDLTQSDNNHSAEELTGLTLKEKENTVENDSNGLDSEKSNPQQEDYLKEQQAPLPASSEINFDLSVTDYDGKPLDKPVGQWDSFRVNLDFTIPNDSTLKSGSETIIQLPAELLIGDNITDSIKDGTGAVVANVTVDGLNKALTLTYTDYVESHSDIKGNFFFFVRVDTSVVQKEELLKLDIDIDGEIKPFEIEFEGVDYTAPPFSKAGWFLDNDARTIQYYLAVNRSQQAFKHAVVKDSLISPDITYDPDSFVIKQGTWVRNDEDTDWVLVDEKEVTKEIVLSEDKRSFTIDFGDIQQDDHFAVYYKATIADDISVTTEDVFSNKAVLESNDTIITEEIIDTIYKGSGGEAEGARYSIKILKLNEDNQPLGGAVFEVREMSSNEIHGKIETNDAGEGSIDHLLKKDYEITEIKAPEGYKLLDEPVIIKAEDFKSEEPVVEKIVINQKETVQVKGEKVWEDNHNQDGLRPDSIQVQLYADEETYGEPVTLSKDNNWTHTWDNLPKLSNGKVIKYTVKEVTKIPGYTTEITETSPGNVVITNKHVTEKTDITGQKTWQDNHNQDGLRPETITVNLLANGQVIHSQTVSEKDNWQYSFTGLPVYEDGELIIYTVTEDQVPGYTTQIKGYDILNTYRPKKTGLTVTKAWEDNHNQDGLRPDSIQVQLYADEETFGEPVTLSKENNWTHTWDNLPKLSNGKVIKYTVKEVTKIPGYTTEITETSPGNVVITNKHATEKTDITGQKTWQDNHNQDGLRPETITVNLLANGQVIHSQTVSEKDNWQYSFTGLSVYEDGELIIYTVTEDQVPGYTTQIKGYDILNTYRPKKTGLTVTKAWEDNHNQDGLRPDSIQVQLYADEETYGKPVTLSKDNNWTHTWDNLPKLSNGKVIKYTVKEITKVPGYTTEITETSPGNVVITNKHMVKKLTEVPLDEPKHNKPSTPSTPYTEVKNKKALPQTSEKANNWVMLLGLLLIGFTLMMSKRKTE</sequence>
<dbReference type="NCBIfam" id="TIGR01167">
    <property type="entry name" value="LPXTG_anchor"/>
    <property type="match status" value="1"/>
</dbReference>
<feature type="domain" description="SDR-like Ig" evidence="12">
    <location>
        <begin position="149"/>
        <end position="245"/>
    </location>
</feature>
<feature type="domain" description="CNA-B" evidence="10">
    <location>
        <begin position="898"/>
        <end position="986"/>
    </location>
</feature>
<dbReference type="InterPro" id="IPR011252">
    <property type="entry name" value="Fibrogen-bd_dom1"/>
</dbReference>
<feature type="domain" description="CNA-B" evidence="10">
    <location>
        <begin position="807"/>
        <end position="889"/>
    </location>
</feature>
<dbReference type="OrthoDB" id="1744455at2"/>
<feature type="domain" description="CNA-B" evidence="10">
    <location>
        <begin position="620"/>
        <end position="702"/>
    </location>
</feature>